<dbReference type="InterPro" id="IPR000796">
    <property type="entry name" value="Asp_trans"/>
</dbReference>
<evidence type="ECO:0000256" key="6">
    <source>
        <dbReference type="ARBA" id="ARBA00022898"/>
    </source>
</evidence>
<comment type="caution">
    <text evidence="10">The sequence shown here is derived from an EMBL/GenBank/DDBJ whole genome shotgun (WGS) entry which is preliminary data.</text>
</comment>
<dbReference type="CDD" id="cd00609">
    <property type="entry name" value="AAT_like"/>
    <property type="match status" value="1"/>
</dbReference>
<dbReference type="EMBL" id="JANCYU010000019">
    <property type="protein sequence ID" value="KAK4523685.1"/>
    <property type="molecule type" value="Genomic_DNA"/>
</dbReference>
<evidence type="ECO:0000256" key="2">
    <source>
        <dbReference type="ARBA" id="ARBA00007441"/>
    </source>
</evidence>
<dbReference type="AlphaFoldDB" id="A0AAV9I8J8"/>
<dbReference type="FunFam" id="3.90.1150.10:FF:000001">
    <property type="entry name" value="Aspartate aminotransferase"/>
    <property type="match status" value="1"/>
</dbReference>
<comment type="miscellaneous">
    <text evidence="8">In eukaryotes there are cytoplasmic, mitochondrial and chloroplastic isozymes.</text>
</comment>
<dbReference type="PANTHER" id="PTHR11879">
    <property type="entry name" value="ASPARTATE AMINOTRANSFERASE"/>
    <property type="match status" value="1"/>
</dbReference>
<evidence type="ECO:0000313" key="10">
    <source>
        <dbReference type="EMBL" id="KAK4523685.1"/>
    </source>
</evidence>
<keyword evidence="4 8" id="KW-0032">Aminotransferase</keyword>
<evidence type="ECO:0000256" key="5">
    <source>
        <dbReference type="ARBA" id="ARBA00022679"/>
    </source>
</evidence>
<dbReference type="InterPro" id="IPR015422">
    <property type="entry name" value="PyrdxlP-dep_Trfase_small"/>
</dbReference>
<dbReference type="EC" id="2.6.1.1" evidence="8"/>
<evidence type="ECO:0000313" key="11">
    <source>
        <dbReference type="Proteomes" id="UP001300502"/>
    </source>
</evidence>
<dbReference type="PANTHER" id="PTHR11879:SF22">
    <property type="entry name" value="ASPARTATE AMINOTRANSFERASE, MITOCHONDRIAL"/>
    <property type="match status" value="1"/>
</dbReference>
<dbReference type="GO" id="GO:0006520">
    <property type="term" value="P:amino acid metabolic process"/>
    <property type="evidence" value="ECO:0007669"/>
    <property type="project" value="InterPro"/>
</dbReference>
<dbReference type="Gene3D" id="3.90.1150.10">
    <property type="entry name" value="Aspartate Aminotransferase, domain 1"/>
    <property type="match status" value="1"/>
</dbReference>
<evidence type="ECO:0000259" key="9">
    <source>
        <dbReference type="Pfam" id="PF00155"/>
    </source>
</evidence>
<name>A0AAV9I8J8_9RHOD</name>
<dbReference type="Pfam" id="PF00155">
    <property type="entry name" value="Aminotran_1_2"/>
    <property type="match status" value="1"/>
</dbReference>
<dbReference type="InterPro" id="IPR015421">
    <property type="entry name" value="PyrdxlP-dep_Trfase_major"/>
</dbReference>
<dbReference type="GO" id="GO:0004069">
    <property type="term" value="F:L-aspartate:2-oxoglutarate aminotransferase activity"/>
    <property type="evidence" value="ECO:0007669"/>
    <property type="project" value="UniProtKB-EC"/>
</dbReference>
<dbReference type="SUPFAM" id="SSF53383">
    <property type="entry name" value="PLP-dependent transferases"/>
    <property type="match status" value="1"/>
</dbReference>
<dbReference type="NCBIfam" id="NF006719">
    <property type="entry name" value="PRK09257.1"/>
    <property type="match status" value="1"/>
</dbReference>
<dbReference type="InterPro" id="IPR015424">
    <property type="entry name" value="PyrdxlP-dep_Trfase"/>
</dbReference>
<dbReference type="InterPro" id="IPR004838">
    <property type="entry name" value="NHTrfase_class1_PyrdxlP-BS"/>
</dbReference>
<reference evidence="10 11" key="1">
    <citation type="submission" date="2022-07" db="EMBL/GenBank/DDBJ databases">
        <title>Genome-wide signatures of adaptation to extreme environments.</title>
        <authorList>
            <person name="Cho C.H."/>
            <person name="Yoon H.S."/>
        </authorList>
    </citation>
    <scope>NUCLEOTIDE SEQUENCE [LARGE SCALE GENOMIC DNA]</scope>
    <source>
        <strain evidence="10 11">108.79 E11</strain>
    </source>
</reference>
<dbReference type="PRINTS" id="PR00799">
    <property type="entry name" value="TRANSAMINASE"/>
</dbReference>
<dbReference type="PROSITE" id="PS00105">
    <property type="entry name" value="AA_TRANSFER_CLASS_1"/>
    <property type="match status" value="1"/>
</dbReference>
<comment type="catalytic activity">
    <reaction evidence="7 8">
        <text>L-aspartate + 2-oxoglutarate = oxaloacetate + L-glutamate</text>
        <dbReference type="Rhea" id="RHEA:21824"/>
        <dbReference type="ChEBI" id="CHEBI:16452"/>
        <dbReference type="ChEBI" id="CHEBI:16810"/>
        <dbReference type="ChEBI" id="CHEBI:29985"/>
        <dbReference type="ChEBI" id="CHEBI:29991"/>
        <dbReference type="EC" id="2.6.1.1"/>
    </reaction>
</comment>
<comment type="subunit">
    <text evidence="3 8">Homodimer.</text>
</comment>
<organism evidence="10 11">
    <name type="scientific">Galdieria yellowstonensis</name>
    <dbReference type="NCBI Taxonomy" id="3028027"/>
    <lineage>
        <taxon>Eukaryota</taxon>
        <taxon>Rhodophyta</taxon>
        <taxon>Bangiophyceae</taxon>
        <taxon>Galdieriales</taxon>
        <taxon>Galdieriaceae</taxon>
        <taxon>Galdieria</taxon>
    </lineage>
</organism>
<dbReference type="InterPro" id="IPR004839">
    <property type="entry name" value="Aminotransferase_I/II_large"/>
</dbReference>
<evidence type="ECO:0000256" key="4">
    <source>
        <dbReference type="ARBA" id="ARBA00022576"/>
    </source>
</evidence>
<evidence type="ECO:0000256" key="8">
    <source>
        <dbReference type="RuleBase" id="RU000480"/>
    </source>
</evidence>
<evidence type="ECO:0000256" key="7">
    <source>
        <dbReference type="ARBA" id="ARBA00049185"/>
    </source>
</evidence>
<evidence type="ECO:0000256" key="1">
    <source>
        <dbReference type="ARBA" id="ARBA00001933"/>
    </source>
</evidence>
<dbReference type="GO" id="GO:0030170">
    <property type="term" value="F:pyridoxal phosphate binding"/>
    <property type="evidence" value="ECO:0007669"/>
    <property type="project" value="InterPro"/>
</dbReference>
<proteinExistence type="inferred from homology"/>
<gene>
    <name evidence="10" type="ORF">GAYE_PCTG75G1581</name>
</gene>
<evidence type="ECO:0000256" key="3">
    <source>
        <dbReference type="ARBA" id="ARBA00011738"/>
    </source>
</evidence>
<comment type="similarity">
    <text evidence="2">Belongs to the class-I pyridoxal-phosphate-dependent aminotransferase family.</text>
</comment>
<feature type="domain" description="Aminotransferase class I/classII large" evidence="9">
    <location>
        <begin position="35"/>
        <end position="407"/>
    </location>
</feature>
<dbReference type="Proteomes" id="UP001300502">
    <property type="component" value="Unassembled WGS sequence"/>
</dbReference>
<keyword evidence="6" id="KW-0663">Pyridoxal phosphate</keyword>
<keyword evidence="5 8" id="KW-0808">Transferase</keyword>
<keyword evidence="11" id="KW-1185">Reference proteome</keyword>
<accession>A0AAV9I8J8</accession>
<dbReference type="FunFam" id="3.40.640.10:FF:000066">
    <property type="entry name" value="Aspartate aminotransferase"/>
    <property type="match status" value="1"/>
</dbReference>
<sequence length="421" mass="46844">MTMTDASSSLWSHVPSAPPDSILGIANLYRKDPEKKKLNLSVGAYRDDNGNPCILRVVRKVEQEPAPDHEYIPMAGISLFCQAAAKLILGENASSIAEKRVVTVQSLSGTGALRVGAEFLYRFYHPNPANTEKPRVYIPRPSWGNHRKVFESAGLKVSEYTYFDPVTCDVDAKGLLEDLKNNVPSYSVIVLHACAHNPTGADPSEELWKEILQVVLQKQLLVFFDSAYQGFASGDLEKDAFAVRLFEQSGIEMLVAQSFAKNMGLYGERVGALSFICKDTCPVDAVQSQLETIIRSMYSSPPANGARIACRILNDPQLFQEWKQELVEMSARIQNMRKLLYEALVSRKTPGDWSHITKQIGMFSFTGLNAKQVRYLREKHHIYMTEDGRASMAGLSRETVPMFADAIHDAVTNGDLRSSSL</sequence>
<protein>
    <recommendedName>
        <fullName evidence="8">Aspartate aminotransferase</fullName>
        <ecNumber evidence="8">2.6.1.1</ecNumber>
    </recommendedName>
</protein>
<dbReference type="Gene3D" id="3.40.640.10">
    <property type="entry name" value="Type I PLP-dependent aspartate aminotransferase-like (Major domain)"/>
    <property type="match status" value="1"/>
</dbReference>
<comment type="cofactor">
    <cofactor evidence="1">
        <name>pyridoxal 5'-phosphate</name>
        <dbReference type="ChEBI" id="CHEBI:597326"/>
    </cofactor>
</comment>